<keyword evidence="1" id="KW-0732">Signal</keyword>
<sequence>MGWGMVMAAAGFSPAVAADSNPLHEWVDAPDNLTLKLNFRTRVEGIDGQLRPNIARRDLLTTFRTTLLADYDTGPVHIVGELRDARGYAEKDNSSAGINEVNALEPLQAYLRFDLDGMTGKGSRGALTAGRFTLDIGAGRLAARPDFSDSVNSFTGVSFDWTGQGKDHLLLFWTMPSTRLPSDPDAIHHNRVELDRARTGLQFFGGDYTRPLIAGVTGEAYVFRLAERDASYQATRNRHLVTYGGRLFRKPQTNSFDFEVEGIGQTGHARASTAATDRKDVDVSAWLIHGEVGRKFGGPWAPRISFHGDKITGEDSDPSKITRFDSLYGAARTDFGPSSLYGMVSRANLRSVGVRLEAAPSKKLDGFVMVRGLWLDSKTDSFGSTGVRDARGRSGDHAGTQVEGRVRYWFVPKIFRVEAGGAVLARGRFLKDAPNAPDNGDAHYFFLDFVTDF</sequence>
<evidence type="ECO:0000313" key="4">
    <source>
        <dbReference type="Proteomes" id="UP000776276"/>
    </source>
</evidence>
<evidence type="ECO:0000259" key="2">
    <source>
        <dbReference type="Pfam" id="PF13372"/>
    </source>
</evidence>
<organism evidence="3 4">
    <name type="scientific">Sphingomonas quercus</name>
    <dbReference type="NCBI Taxonomy" id="2842451"/>
    <lineage>
        <taxon>Bacteria</taxon>
        <taxon>Pseudomonadati</taxon>
        <taxon>Pseudomonadota</taxon>
        <taxon>Alphaproteobacteria</taxon>
        <taxon>Sphingomonadales</taxon>
        <taxon>Sphingomonadaceae</taxon>
        <taxon>Sphingomonas</taxon>
    </lineage>
</organism>
<evidence type="ECO:0000256" key="1">
    <source>
        <dbReference type="SAM" id="SignalP"/>
    </source>
</evidence>
<dbReference type="Pfam" id="PF13372">
    <property type="entry name" value="Alginate_exp"/>
    <property type="match status" value="1"/>
</dbReference>
<reference evidence="3 4" key="1">
    <citation type="submission" date="2021-06" db="EMBL/GenBank/DDBJ databases">
        <title>Sphingomonas sp. XMGL2, whole genome shotgun sequencing project.</title>
        <authorList>
            <person name="Zhao G."/>
            <person name="Shen L."/>
        </authorList>
    </citation>
    <scope>NUCLEOTIDE SEQUENCE [LARGE SCALE GENOMIC DNA]</scope>
    <source>
        <strain evidence="3 4">XMGL2</strain>
    </source>
</reference>
<dbReference type="EMBL" id="JAHKRT010000001">
    <property type="protein sequence ID" value="MBU3076258.1"/>
    <property type="molecule type" value="Genomic_DNA"/>
</dbReference>
<gene>
    <name evidence="3" type="ORF">KOF26_00120</name>
</gene>
<dbReference type="Proteomes" id="UP000776276">
    <property type="component" value="Unassembled WGS sequence"/>
</dbReference>
<feature type="signal peptide" evidence="1">
    <location>
        <begin position="1"/>
        <end position="17"/>
    </location>
</feature>
<feature type="chain" id="PRO_5046189568" evidence="1">
    <location>
        <begin position="18"/>
        <end position="453"/>
    </location>
</feature>
<comment type="caution">
    <text evidence="3">The sequence shown here is derived from an EMBL/GenBank/DDBJ whole genome shotgun (WGS) entry which is preliminary data.</text>
</comment>
<accession>A0ABS6BD72</accession>
<protein>
    <submittedName>
        <fullName evidence="3">Alginate export family protein</fullName>
    </submittedName>
</protein>
<keyword evidence="4" id="KW-1185">Reference proteome</keyword>
<proteinExistence type="predicted"/>
<evidence type="ECO:0000313" key="3">
    <source>
        <dbReference type="EMBL" id="MBU3076258.1"/>
    </source>
</evidence>
<dbReference type="InterPro" id="IPR025388">
    <property type="entry name" value="Alginate_export_dom"/>
</dbReference>
<feature type="domain" description="Alginate export" evidence="2">
    <location>
        <begin position="33"/>
        <end position="435"/>
    </location>
</feature>
<name>A0ABS6BD72_9SPHN</name>